<dbReference type="NCBIfam" id="TIGR01972">
    <property type="entry name" value="NDH_I_M"/>
    <property type="match status" value="1"/>
</dbReference>
<dbReference type="RefSeq" id="WP_158364175.1">
    <property type="nucleotide sequence ID" value="NZ_CP034900.1"/>
</dbReference>
<dbReference type="AlphaFoldDB" id="A0A4D6XEJ4"/>
<dbReference type="GO" id="GO:0048039">
    <property type="term" value="F:ubiquinone binding"/>
    <property type="evidence" value="ECO:0007669"/>
    <property type="project" value="TreeGrafter"/>
</dbReference>
<name>A0A4D6XEJ4_9GAMM</name>
<keyword evidence="4 11" id="KW-0812">Transmembrane</keyword>
<feature type="transmembrane region" description="Helical" evidence="12">
    <location>
        <begin position="409"/>
        <end position="439"/>
    </location>
</feature>
<keyword evidence="5 12" id="KW-1133">Transmembrane helix</keyword>
<sequence>MLLSLLIIIPICSGFFSFFSYKFNKNIPRWISLIGIVSILLITIIIFLQTSYHSLQEVNYPYWNYQLIIPWIPRFGIEFNIAVDGFSIIMLIFSSLLSIIGVLCSWHAVKKNEGFFYLNFMLVLSSVIGVFISIDLFLFFCFWEIMIIPMYFLITLWSDQNDQNKIFFAANKFIIYGQISGVILLSSILLLVFSCYQNTNILTFNYDLLMSAPINQYIEYLVMIGFFLSFAIKMPIFPFHGWLPEIHAQSISCGVVEIIGVLLKTAPYALLRYNLAFFPLATKDFAPIAIFLGITSILYGSFLAFSQTNIKRLIAYSSLAHMGLILVGIYSNNEIALQGIVIQMLSNSLSTAALCILSGYIYKYFKTQDMNKIEGLWSCIYFVPAFSLFFSFANLGIPGTGNFIGEFLILYGIFNAFPFICILACTGMIFSSIYSLYMIQKVFYGSYHKNFTIFYIKKIELWTIIALIFILIFLGFNPQKVINISYNSIHNIQQKFNHSILKIRL</sequence>
<feature type="transmembrane region" description="Helical" evidence="12">
    <location>
        <begin position="459"/>
        <end position="476"/>
    </location>
</feature>
<feature type="transmembrane region" description="Helical" evidence="12">
    <location>
        <begin position="336"/>
        <end position="362"/>
    </location>
</feature>
<feature type="transmembrane region" description="Helical" evidence="12">
    <location>
        <begin position="6"/>
        <end position="23"/>
    </location>
</feature>
<dbReference type="GO" id="GO:0015990">
    <property type="term" value="P:electron transport coupled proton transport"/>
    <property type="evidence" value="ECO:0007669"/>
    <property type="project" value="TreeGrafter"/>
</dbReference>
<evidence type="ECO:0000256" key="2">
    <source>
        <dbReference type="ARBA" id="ARBA00009025"/>
    </source>
</evidence>
<comment type="subunit">
    <text evidence="8">Composed of 13 different subunits. Subunits NuoA, H, J, K, L, M, N constitute the membrane sector of the complex.</text>
</comment>
<keyword evidence="6 12" id="KW-0472">Membrane</keyword>
<feature type="transmembrane region" description="Helical" evidence="12">
    <location>
        <begin position="30"/>
        <end position="52"/>
    </location>
</feature>
<keyword evidence="14" id="KW-0560">Oxidoreductase</keyword>
<dbReference type="GO" id="GO:0042773">
    <property type="term" value="P:ATP synthesis coupled electron transport"/>
    <property type="evidence" value="ECO:0007669"/>
    <property type="project" value="InterPro"/>
</dbReference>
<evidence type="ECO:0000256" key="7">
    <source>
        <dbReference type="ARBA" id="ARBA00025189"/>
    </source>
</evidence>
<feature type="transmembrane region" description="Helical" evidence="12">
    <location>
        <begin position="88"/>
        <end position="109"/>
    </location>
</feature>
<organism evidence="14 15">
    <name type="scientific">Buchnera aphidicola</name>
    <name type="common">Artemisaphis artemisicola</name>
    <dbReference type="NCBI Taxonomy" id="1241836"/>
    <lineage>
        <taxon>Bacteria</taxon>
        <taxon>Pseudomonadati</taxon>
        <taxon>Pseudomonadota</taxon>
        <taxon>Gammaproteobacteria</taxon>
        <taxon>Enterobacterales</taxon>
        <taxon>Erwiniaceae</taxon>
        <taxon>Buchnera</taxon>
    </lineage>
</organism>
<dbReference type="Pfam" id="PF00361">
    <property type="entry name" value="Proton_antipo_M"/>
    <property type="match status" value="1"/>
</dbReference>
<feature type="transmembrane region" description="Helical" evidence="12">
    <location>
        <begin position="174"/>
        <end position="196"/>
    </location>
</feature>
<dbReference type="GO" id="GO:0016020">
    <property type="term" value="C:membrane"/>
    <property type="evidence" value="ECO:0007669"/>
    <property type="project" value="UniProtKB-SubCell"/>
</dbReference>
<evidence type="ECO:0000256" key="8">
    <source>
        <dbReference type="ARBA" id="ARBA00025811"/>
    </source>
</evidence>
<gene>
    <name evidence="14" type="ORF">D9V59_00810</name>
</gene>
<comment type="subcellular location">
    <subcellularLocation>
        <location evidence="1">Endomembrane system</location>
        <topology evidence="1">Multi-pass membrane protein</topology>
    </subcellularLocation>
    <subcellularLocation>
        <location evidence="11">Membrane</location>
        <topology evidence="11">Multi-pass membrane protein</topology>
    </subcellularLocation>
</comment>
<accession>A0A4D6XEJ4</accession>
<evidence type="ECO:0000256" key="4">
    <source>
        <dbReference type="ARBA" id="ARBA00022692"/>
    </source>
</evidence>
<feature type="transmembrane region" description="Helical" evidence="12">
    <location>
        <begin position="374"/>
        <end position="397"/>
    </location>
</feature>
<dbReference type="Proteomes" id="UP000298654">
    <property type="component" value="Chromosome"/>
</dbReference>
<evidence type="ECO:0000313" key="14">
    <source>
        <dbReference type="EMBL" id="QCI15856.1"/>
    </source>
</evidence>
<evidence type="ECO:0000256" key="5">
    <source>
        <dbReference type="ARBA" id="ARBA00022989"/>
    </source>
</evidence>
<evidence type="ECO:0000256" key="10">
    <source>
        <dbReference type="ARBA" id="ARBA00032798"/>
    </source>
</evidence>
<evidence type="ECO:0000256" key="11">
    <source>
        <dbReference type="RuleBase" id="RU000320"/>
    </source>
</evidence>
<dbReference type="OrthoDB" id="9768329at2"/>
<proteinExistence type="inferred from homology"/>
<dbReference type="GO" id="GO:0008137">
    <property type="term" value="F:NADH dehydrogenase (ubiquinone) activity"/>
    <property type="evidence" value="ECO:0007669"/>
    <property type="project" value="InterPro"/>
</dbReference>
<reference evidence="14 15" key="1">
    <citation type="submission" date="2018-12" db="EMBL/GenBank/DDBJ databases">
        <authorList>
            <person name="Chong R.A."/>
        </authorList>
    </citation>
    <scope>NUCLEOTIDE SEQUENCE [LARGE SCALE GENOMIC DNA]</scope>
    <source>
        <strain evidence="14 15">Aar</strain>
    </source>
</reference>
<evidence type="ECO:0000256" key="6">
    <source>
        <dbReference type="ARBA" id="ARBA00023136"/>
    </source>
</evidence>
<evidence type="ECO:0000313" key="15">
    <source>
        <dbReference type="Proteomes" id="UP000298654"/>
    </source>
</evidence>
<evidence type="ECO:0000256" key="3">
    <source>
        <dbReference type="ARBA" id="ARBA00019906"/>
    </source>
</evidence>
<feature type="transmembrane region" description="Helical" evidence="12">
    <location>
        <begin position="121"/>
        <end position="154"/>
    </location>
</feature>
<evidence type="ECO:0000259" key="13">
    <source>
        <dbReference type="Pfam" id="PF00361"/>
    </source>
</evidence>
<dbReference type="GO" id="GO:0003954">
    <property type="term" value="F:NADH dehydrogenase activity"/>
    <property type="evidence" value="ECO:0007669"/>
    <property type="project" value="TreeGrafter"/>
</dbReference>
<evidence type="ECO:0000256" key="1">
    <source>
        <dbReference type="ARBA" id="ARBA00004127"/>
    </source>
</evidence>
<comment type="similarity">
    <text evidence="2">Belongs to the complex I subunit 4 family.</text>
</comment>
<dbReference type="PRINTS" id="PR01437">
    <property type="entry name" value="NUOXDRDTASE4"/>
</dbReference>
<feature type="transmembrane region" description="Helical" evidence="12">
    <location>
        <begin position="217"/>
        <end position="237"/>
    </location>
</feature>
<dbReference type="PANTHER" id="PTHR43507">
    <property type="entry name" value="NADH-UBIQUINONE OXIDOREDUCTASE CHAIN 4"/>
    <property type="match status" value="1"/>
</dbReference>
<reference evidence="14 15" key="2">
    <citation type="submission" date="2019-05" db="EMBL/GenBank/DDBJ databases">
        <title>Genome evolution of the obligate endosymbiont Buchnera aphidicola.</title>
        <authorList>
            <person name="Moran N.A."/>
        </authorList>
    </citation>
    <scope>NUCLEOTIDE SEQUENCE [LARGE SCALE GENOMIC DNA]</scope>
    <source>
        <strain evidence="14 15">Aar</strain>
    </source>
</reference>
<feature type="transmembrane region" description="Helical" evidence="12">
    <location>
        <begin position="313"/>
        <end position="330"/>
    </location>
</feature>
<feature type="domain" description="NADH:quinone oxidoreductase/Mrp antiporter transmembrane" evidence="13">
    <location>
        <begin position="134"/>
        <end position="428"/>
    </location>
</feature>
<dbReference type="PANTHER" id="PTHR43507:SF1">
    <property type="entry name" value="NADH-UBIQUINONE OXIDOREDUCTASE CHAIN 4"/>
    <property type="match status" value="1"/>
</dbReference>
<comment type="function">
    <text evidence="7">NDH-1 shuttles electrons from NADH, via FMN and iron-sulfur (Fe-S) centers, to quinones in the respiratory chain. Couples the redox reaction to proton translocation (for every two electrons transferred, four hydrogen ions are translocated across the cytoplasmic membrane), and thus conserves the redox energy in a proton gradient.</text>
</comment>
<evidence type="ECO:0000256" key="9">
    <source>
        <dbReference type="ARBA" id="ARBA00031584"/>
    </source>
</evidence>
<evidence type="ECO:0000256" key="12">
    <source>
        <dbReference type="SAM" id="Phobius"/>
    </source>
</evidence>
<dbReference type="EMBL" id="CP034900">
    <property type="protein sequence ID" value="QCI15856.1"/>
    <property type="molecule type" value="Genomic_DNA"/>
</dbReference>
<dbReference type="InterPro" id="IPR001750">
    <property type="entry name" value="ND/Mrp_TM"/>
</dbReference>
<feature type="transmembrane region" description="Helical" evidence="12">
    <location>
        <begin position="285"/>
        <end position="306"/>
    </location>
</feature>
<dbReference type="InterPro" id="IPR010227">
    <property type="entry name" value="NADH_Q_OxRdtase_chainM/4"/>
</dbReference>
<dbReference type="GO" id="GO:0012505">
    <property type="term" value="C:endomembrane system"/>
    <property type="evidence" value="ECO:0007669"/>
    <property type="project" value="UniProtKB-SubCell"/>
</dbReference>
<dbReference type="InterPro" id="IPR003918">
    <property type="entry name" value="NADH_UbQ_OxRdtase"/>
</dbReference>
<protein>
    <recommendedName>
        <fullName evidence="3">NADH-quinone oxidoreductase subunit M</fullName>
    </recommendedName>
    <alternativeName>
        <fullName evidence="9">NADH dehydrogenase I subunit M</fullName>
    </alternativeName>
    <alternativeName>
        <fullName evidence="10">NDH-1 subunit M</fullName>
    </alternativeName>
</protein>